<protein>
    <recommendedName>
        <fullName evidence="4">ATPase</fullName>
    </recommendedName>
</protein>
<sequence>MTESTEPETTEEPISPSGEPERVEPDTVEHQDDADREGDGDEDAAEPLDA</sequence>
<feature type="compositionally biased region" description="Acidic residues" evidence="1">
    <location>
        <begin position="34"/>
        <end position="50"/>
    </location>
</feature>
<comment type="caution">
    <text evidence="2">The sequence shown here is derived from an EMBL/GenBank/DDBJ whole genome shotgun (WGS) entry which is preliminary data.</text>
</comment>
<evidence type="ECO:0000313" key="3">
    <source>
        <dbReference type="Proteomes" id="UP001431313"/>
    </source>
</evidence>
<evidence type="ECO:0008006" key="4">
    <source>
        <dbReference type="Google" id="ProtNLM"/>
    </source>
</evidence>
<proteinExistence type="predicted"/>
<dbReference type="EMBL" id="JANUGQ010000011">
    <property type="protein sequence ID" value="MCS0636997.1"/>
    <property type="molecule type" value="Genomic_DNA"/>
</dbReference>
<feature type="compositionally biased region" description="Basic and acidic residues" evidence="1">
    <location>
        <begin position="19"/>
        <end position="33"/>
    </location>
</feature>
<organism evidence="2 3">
    <name type="scientific">Streptomyces pyxinae</name>
    <dbReference type="NCBI Taxonomy" id="2970734"/>
    <lineage>
        <taxon>Bacteria</taxon>
        <taxon>Bacillati</taxon>
        <taxon>Actinomycetota</taxon>
        <taxon>Actinomycetes</taxon>
        <taxon>Kitasatosporales</taxon>
        <taxon>Streptomycetaceae</taxon>
        <taxon>Streptomyces</taxon>
    </lineage>
</organism>
<feature type="region of interest" description="Disordered" evidence="1">
    <location>
        <begin position="1"/>
        <end position="50"/>
    </location>
</feature>
<gene>
    <name evidence="2" type="ORF">NX801_15270</name>
</gene>
<dbReference type="Proteomes" id="UP001431313">
    <property type="component" value="Unassembled WGS sequence"/>
</dbReference>
<dbReference type="RefSeq" id="WP_258788249.1">
    <property type="nucleotide sequence ID" value="NZ_JANUGQ010000011.1"/>
</dbReference>
<accession>A0ABT2CHV5</accession>
<name>A0ABT2CHV5_9ACTN</name>
<keyword evidence="3" id="KW-1185">Reference proteome</keyword>
<feature type="compositionally biased region" description="Acidic residues" evidence="1">
    <location>
        <begin position="1"/>
        <end position="11"/>
    </location>
</feature>
<reference evidence="2" key="1">
    <citation type="submission" date="2022-08" db="EMBL/GenBank/DDBJ databases">
        <authorList>
            <person name="Somphong A."/>
            <person name="Phongsopitanun W."/>
        </authorList>
    </citation>
    <scope>NUCLEOTIDE SEQUENCE</scope>
    <source>
        <strain evidence="2">LP05-1</strain>
    </source>
</reference>
<evidence type="ECO:0000313" key="2">
    <source>
        <dbReference type="EMBL" id="MCS0636997.1"/>
    </source>
</evidence>
<evidence type="ECO:0000256" key="1">
    <source>
        <dbReference type="SAM" id="MobiDB-lite"/>
    </source>
</evidence>